<evidence type="ECO:0000256" key="1">
    <source>
        <dbReference type="SAM" id="MobiDB-lite"/>
    </source>
</evidence>
<reference evidence="2" key="2">
    <citation type="journal article" date="2015" name="Fish Shellfish Immunol.">
        <title>Early steps in the European eel (Anguilla anguilla)-Vibrio vulnificus interaction in the gills: Role of the RtxA13 toxin.</title>
        <authorList>
            <person name="Callol A."/>
            <person name="Pajuelo D."/>
            <person name="Ebbesson L."/>
            <person name="Teles M."/>
            <person name="MacKenzie S."/>
            <person name="Amaro C."/>
        </authorList>
    </citation>
    <scope>NUCLEOTIDE SEQUENCE</scope>
</reference>
<protein>
    <submittedName>
        <fullName evidence="2">Uncharacterized protein</fullName>
    </submittedName>
</protein>
<accession>A0A0E9TX34</accession>
<evidence type="ECO:0000313" key="2">
    <source>
        <dbReference type="EMBL" id="JAH58032.1"/>
    </source>
</evidence>
<proteinExistence type="predicted"/>
<feature type="region of interest" description="Disordered" evidence="1">
    <location>
        <begin position="14"/>
        <end position="34"/>
    </location>
</feature>
<name>A0A0E9TX34_ANGAN</name>
<dbReference type="EMBL" id="GBXM01050545">
    <property type="protein sequence ID" value="JAH58032.1"/>
    <property type="molecule type" value="Transcribed_RNA"/>
</dbReference>
<sequence length="34" mass="3939">MTYRRFSFQKRANGGVKSFQGGQGWTFPYSSKHP</sequence>
<dbReference type="AlphaFoldDB" id="A0A0E9TX34"/>
<organism evidence="2">
    <name type="scientific">Anguilla anguilla</name>
    <name type="common">European freshwater eel</name>
    <name type="synonym">Muraena anguilla</name>
    <dbReference type="NCBI Taxonomy" id="7936"/>
    <lineage>
        <taxon>Eukaryota</taxon>
        <taxon>Metazoa</taxon>
        <taxon>Chordata</taxon>
        <taxon>Craniata</taxon>
        <taxon>Vertebrata</taxon>
        <taxon>Euteleostomi</taxon>
        <taxon>Actinopterygii</taxon>
        <taxon>Neopterygii</taxon>
        <taxon>Teleostei</taxon>
        <taxon>Anguilliformes</taxon>
        <taxon>Anguillidae</taxon>
        <taxon>Anguilla</taxon>
    </lineage>
</organism>
<reference evidence="2" key="1">
    <citation type="submission" date="2014-11" db="EMBL/GenBank/DDBJ databases">
        <authorList>
            <person name="Amaro Gonzalez C."/>
        </authorList>
    </citation>
    <scope>NUCLEOTIDE SEQUENCE</scope>
</reference>